<reference evidence="2 3" key="1">
    <citation type="submission" date="2021-06" db="EMBL/GenBank/DDBJ databases">
        <authorList>
            <person name="Palmer J.M."/>
        </authorList>
    </citation>
    <scope>NUCLEOTIDE SEQUENCE [LARGE SCALE GENOMIC DNA]</scope>
    <source>
        <strain evidence="2 3">CL_MEX2019</strain>
        <tissue evidence="2">Muscle</tissue>
    </source>
</reference>
<gene>
    <name evidence="2" type="ORF">CHARACLAT_003115</name>
</gene>
<evidence type="ECO:0000313" key="3">
    <source>
        <dbReference type="Proteomes" id="UP001352852"/>
    </source>
</evidence>
<evidence type="ECO:0000313" key="2">
    <source>
        <dbReference type="EMBL" id="MED6263291.1"/>
    </source>
</evidence>
<proteinExistence type="predicted"/>
<name>A0ABU7CKK2_9TELE</name>
<evidence type="ECO:0000256" key="1">
    <source>
        <dbReference type="SAM" id="MobiDB-lite"/>
    </source>
</evidence>
<keyword evidence="3" id="KW-1185">Reference proteome</keyword>
<feature type="compositionally biased region" description="Basic and acidic residues" evidence="1">
    <location>
        <begin position="1"/>
        <end position="20"/>
    </location>
</feature>
<sequence>MFKIPTDKEHLDSKEPNTKENKKRLIKDPMPFKGIKKSRGIGWISDESLSFPSVGGDEVRSAQTVCGVSVPALSSTFGICFCFEELILALWQAARLRSVRGRFFMAEAIFLPTGFLHIFHGKIVHFSKSERPVLYVYFEI</sequence>
<comment type="caution">
    <text evidence="2">The sequence shown here is derived from an EMBL/GenBank/DDBJ whole genome shotgun (WGS) entry which is preliminary data.</text>
</comment>
<protein>
    <submittedName>
        <fullName evidence="2">Uncharacterized protein</fullName>
    </submittedName>
</protein>
<feature type="region of interest" description="Disordered" evidence="1">
    <location>
        <begin position="1"/>
        <end position="25"/>
    </location>
</feature>
<organism evidence="2 3">
    <name type="scientific">Characodon lateralis</name>
    <dbReference type="NCBI Taxonomy" id="208331"/>
    <lineage>
        <taxon>Eukaryota</taxon>
        <taxon>Metazoa</taxon>
        <taxon>Chordata</taxon>
        <taxon>Craniata</taxon>
        <taxon>Vertebrata</taxon>
        <taxon>Euteleostomi</taxon>
        <taxon>Actinopterygii</taxon>
        <taxon>Neopterygii</taxon>
        <taxon>Teleostei</taxon>
        <taxon>Neoteleostei</taxon>
        <taxon>Acanthomorphata</taxon>
        <taxon>Ovalentaria</taxon>
        <taxon>Atherinomorphae</taxon>
        <taxon>Cyprinodontiformes</taxon>
        <taxon>Goodeidae</taxon>
        <taxon>Characodon</taxon>
    </lineage>
</organism>
<dbReference type="EMBL" id="JAHUTJ010000133">
    <property type="protein sequence ID" value="MED6263291.1"/>
    <property type="molecule type" value="Genomic_DNA"/>
</dbReference>
<accession>A0ABU7CKK2</accession>
<dbReference type="Proteomes" id="UP001352852">
    <property type="component" value="Unassembled WGS sequence"/>
</dbReference>